<feature type="chain" id="PRO_5017421528" evidence="4">
    <location>
        <begin position="16"/>
        <end position="348"/>
    </location>
</feature>
<dbReference type="Gene3D" id="2.60.40.10">
    <property type="entry name" value="Immunoglobulins"/>
    <property type="match status" value="1"/>
</dbReference>
<dbReference type="AlphaFoldDB" id="M4AIJ3"/>
<dbReference type="InParanoid" id="M4AIJ3"/>
<sequence length="348" mass="40187">MKCLVILMFCHAISAESHFLKIYFTGSSGFTNVPAFEIVGKFDDIEGAYCNNKIVDSKIDFVKKLFSDDPKLFEFIKSSCFLTNPAFLRHMIAELMKKFNQSEGIHTFQRIGGCELNMETIEVTGFLKYGYDGEDFLEFDLKGLKWIALRKEALFLKQLWEMDRQNLIYNRDLLTNRCYQALNYSLVAGHNYLFRTDYPSVSLLQKTPSSPVRCHATGFYPKSFLMFWRKDGEEIHEGVDPGDILNNEDSTFQYRVDLDISSIPPEDWARYDCVFQFTGAEDKILIKLDKEVIKTNRDQSSEIRIIIIVVISAVITIIIIALAFTAYKKRNVSERPLIPDSENMPLRN</sequence>
<accession>M4AIJ3</accession>
<dbReference type="RefSeq" id="XP_023200287.1">
    <property type="nucleotide sequence ID" value="XM_023344519.1"/>
</dbReference>
<dbReference type="InterPro" id="IPR001039">
    <property type="entry name" value="MHC_I_a_a1/a2"/>
</dbReference>
<dbReference type="SMART" id="SM00407">
    <property type="entry name" value="IGc1"/>
    <property type="match status" value="1"/>
</dbReference>
<reference evidence="6" key="4">
    <citation type="submission" date="2025-09" db="UniProtKB">
        <authorList>
            <consortium name="Ensembl"/>
        </authorList>
    </citation>
    <scope>IDENTIFICATION</scope>
    <source>
        <strain evidence="6">JP 163 A</strain>
    </source>
</reference>
<feature type="signal peptide" evidence="4">
    <location>
        <begin position="1"/>
        <end position="15"/>
    </location>
</feature>
<keyword evidence="3" id="KW-0812">Transmembrane</keyword>
<keyword evidence="3" id="KW-0472">Membrane</keyword>
<evidence type="ECO:0000256" key="2">
    <source>
        <dbReference type="RuleBase" id="RU004439"/>
    </source>
</evidence>
<dbReference type="GO" id="GO:0006955">
    <property type="term" value="P:immune response"/>
    <property type="evidence" value="ECO:0007669"/>
    <property type="project" value="TreeGrafter"/>
</dbReference>
<evidence type="ECO:0000256" key="3">
    <source>
        <dbReference type="SAM" id="Phobius"/>
    </source>
</evidence>
<dbReference type="HOGENOM" id="CLU_047501_0_0_1"/>
<dbReference type="eggNOG" id="ENOG502RQEK">
    <property type="taxonomic scope" value="Eukaryota"/>
</dbReference>
<dbReference type="GeneID" id="102232511"/>
<dbReference type="Proteomes" id="UP000002852">
    <property type="component" value="Unassembled WGS sequence"/>
</dbReference>
<keyword evidence="1" id="KW-0325">Glycoprotein</keyword>
<keyword evidence="3" id="KW-1133">Transmembrane helix</keyword>
<organism evidence="6 7">
    <name type="scientific">Xiphophorus maculatus</name>
    <name type="common">Southern platyfish</name>
    <name type="synonym">Platypoecilus maculatus</name>
    <dbReference type="NCBI Taxonomy" id="8083"/>
    <lineage>
        <taxon>Eukaryota</taxon>
        <taxon>Metazoa</taxon>
        <taxon>Chordata</taxon>
        <taxon>Craniata</taxon>
        <taxon>Vertebrata</taxon>
        <taxon>Euteleostomi</taxon>
        <taxon>Actinopterygii</taxon>
        <taxon>Neopterygii</taxon>
        <taxon>Teleostei</taxon>
        <taxon>Neoteleostei</taxon>
        <taxon>Acanthomorphata</taxon>
        <taxon>Ovalentaria</taxon>
        <taxon>Atherinomorphae</taxon>
        <taxon>Cyprinodontiformes</taxon>
        <taxon>Poeciliidae</taxon>
        <taxon>Poeciliinae</taxon>
        <taxon>Xiphophorus</taxon>
    </lineage>
</organism>
<dbReference type="InterPro" id="IPR036179">
    <property type="entry name" value="Ig-like_dom_sf"/>
</dbReference>
<feature type="transmembrane region" description="Helical" evidence="3">
    <location>
        <begin position="305"/>
        <end position="327"/>
    </location>
</feature>
<dbReference type="InterPro" id="IPR013783">
    <property type="entry name" value="Ig-like_fold"/>
</dbReference>
<dbReference type="Ensembl" id="ENSXMAT00000014307.2">
    <property type="protein sequence ID" value="ENSXMAP00000014287.2"/>
    <property type="gene ID" value="ENSXMAG00000014271.2"/>
</dbReference>
<dbReference type="InterPro" id="IPR011162">
    <property type="entry name" value="MHC_I/II-like_Ag-recog"/>
</dbReference>
<comment type="similarity">
    <text evidence="2">Belongs to the MHC class I family.</text>
</comment>
<dbReference type="SUPFAM" id="SSF54452">
    <property type="entry name" value="MHC antigen-recognition domain"/>
    <property type="match status" value="1"/>
</dbReference>
<dbReference type="PANTHER" id="PTHR16675:SF237">
    <property type="entry name" value="MHC CLASS I ANTIGEN TRANSCRIPT VARIANT 1-RELATED"/>
    <property type="match status" value="1"/>
</dbReference>
<dbReference type="InterPro" id="IPR037055">
    <property type="entry name" value="MHC_I-like_Ag-recog_sf"/>
</dbReference>
<dbReference type="GO" id="GO:0005615">
    <property type="term" value="C:extracellular space"/>
    <property type="evidence" value="ECO:0007669"/>
    <property type="project" value="TreeGrafter"/>
</dbReference>
<dbReference type="Pfam" id="PF00129">
    <property type="entry name" value="MHC_I"/>
    <property type="match status" value="1"/>
</dbReference>
<dbReference type="GO" id="GO:0009897">
    <property type="term" value="C:external side of plasma membrane"/>
    <property type="evidence" value="ECO:0007669"/>
    <property type="project" value="TreeGrafter"/>
</dbReference>
<reference evidence="7" key="1">
    <citation type="submission" date="2012-01" db="EMBL/GenBank/DDBJ databases">
        <authorList>
            <person name="Walter R."/>
            <person name="Schartl M."/>
            <person name="Warren W."/>
        </authorList>
    </citation>
    <scope>NUCLEOTIDE SEQUENCE [LARGE SCALE GENOMIC DNA]</scope>
    <source>
        <strain evidence="7">JP 163 A</strain>
    </source>
</reference>
<protein>
    <submittedName>
        <fullName evidence="6">Major histocompatibility complex class I-related gene protein-like</fullName>
    </submittedName>
</protein>
<dbReference type="Gene3D" id="3.30.500.10">
    <property type="entry name" value="MHC class I-like antigen recognition-like"/>
    <property type="match status" value="1"/>
</dbReference>
<dbReference type="OMA" id="MAFATID"/>
<dbReference type="STRING" id="8083.ENSXMAP00000014287"/>
<evidence type="ECO:0000256" key="4">
    <source>
        <dbReference type="SAM" id="SignalP"/>
    </source>
</evidence>
<evidence type="ECO:0000256" key="1">
    <source>
        <dbReference type="ARBA" id="ARBA00023180"/>
    </source>
</evidence>
<dbReference type="PANTHER" id="PTHR16675">
    <property type="entry name" value="MHC CLASS I-RELATED"/>
    <property type="match status" value="1"/>
</dbReference>
<dbReference type="PROSITE" id="PS50835">
    <property type="entry name" value="IG_LIKE"/>
    <property type="match status" value="1"/>
</dbReference>
<dbReference type="PRINTS" id="PR01638">
    <property type="entry name" value="MHCCLASSI"/>
</dbReference>
<dbReference type="InterPro" id="IPR011161">
    <property type="entry name" value="MHC_I-like_Ag-recog"/>
</dbReference>
<feature type="domain" description="Ig-like" evidence="5">
    <location>
        <begin position="199"/>
        <end position="273"/>
    </location>
</feature>
<keyword evidence="7" id="KW-1185">Reference proteome</keyword>
<dbReference type="GeneTree" id="ENSGT01120000271828"/>
<proteinExistence type="inferred from homology"/>
<evidence type="ECO:0000313" key="6">
    <source>
        <dbReference type="Ensembl" id="ENSXMAP00000014287.2"/>
    </source>
</evidence>
<evidence type="ECO:0000259" key="5">
    <source>
        <dbReference type="PROSITE" id="PS50835"/>
    </source>
</evidence>
<evidence type="ECO:0000313" key="7">
    <source>
        <dbReference type="Proteomes" id="UP000002852"/>
    </source>
</evidence>
<dbReference type="InterPro" id="IPR050208">
    <property type="entry name" value="MHC_class-I_related"/>
</dbReference>
<dbReference type="InterPro" id="IPR007110">
    <property type="entry name" value="Ig-like_dom"/>
</dbReference>
<reference evidence="7" key="2">
    <citation type="journal article" date="2013" name="Nat. Genet.">
        <title>The genome of the platyfish, Xiphophorus maculatus, provides insights into evolutionary adaptation and several complex traits.</title>
        <authorList>
            <person name="Schartl M."/>
            <person name="Walter R.B."/>
            <person name="Shen Y."/>
            <person name="Garcia T."/>
            <person name="Catchen J."/>
            <person name="Amores A."/>
            <person name="Braasch I."/>
            <person name="Chalopin D."/>
            <person name="Volff J.N."/>
            <person name="Lesch K.P."/>
            <person name="Bisazza A."/>
            <person name="Minx P."/>
            <person name="Hillier L."/>
            <person name="Wilson R.K."/>
            <person name="Fuerstenberg S."/>
            <person name="Boore J."/>
            <person name="Searle S."/>
            <person name="Postlethwait J.H."/>
            <person name="Warren W.C."/>
        </authorList>
    </citation>
    <scope>NUCLEOTIDE SEQUENCE [LARGE SCALE GENOMIC DNA]</scope>
    <source>
        <strain evidence="7">JP 163 A</strain>
    </source>
</reference>
<dbReference type="InterPro" id="IPR003597">
    <property type="entry name" value="Ig_C1-set"/>
</dbReference>
<dbReference type="Pfam" id="PF07654">
    <property type="entry name" value="C1-set"/>
    <property type="match status" value="1"/>
</dbReference>
<name>M4AIJ3_XIPMA</name>
<dbReference type="SUPFAM" id="SSF48726">
    <property type="entry name" value="Immunoglobulin"/>
    <property type="match status" value="1"/>
</dbReference>
<reference evidence="6" key="3">
    <citation type="submission" date="2025-08" db="UniProtKB">
        <authorList>
            <consortium name="Ensembl"/>
        </authorList>
    </citation>
    <scope>IDENTIFICATION</scope>
    <source>
        <strain evidence="6">JP 163 A</strain>
    </source>
</reference>
<keyword evidence="4" id="KW-0732">Signal</keyword>